<feature type="domain" description="CdaR GGDEF-like" evidence="5">
    <location>
        <begin position="322"/>
        <end position="445"/>
    </location>
</feature>
<dbReference type="PANTHER" id="PTHR33744">
    <property type="entry name" value="CARBOHYDRATE DIACID REGULATOR"/>
    <property type="match status" value="1"/>
</dbReference>
<dbReference type="InterPro" id="IPR042070">
    <property type="entry name" value="PucR_C-HTH_sf"/>
</dbReference>
<dbReference type="Pfam" id="PF07905">
    <property type="entry name" value="PucR"/>
    <property type="match status" value="1"/>
</dbReference>
<comment type="caution">
    <text evidence="6">The sequence shown here is derived from an EMBL/GenBank/DDBJ whole genome shotgun (WGS) entry which is preliminary data.</text>
</comment>
<dbReference type="AlphaFoldDB" id="A0A7J5DW82"/>
<accession>A0A7J5DW82</accession>
<organism evidence="6 7">
    <name type="scientific">Nocardioides simplex</name>
    <name type="common">Arthrobacter simplex</name>
    <dbReference type="NCBI Taxonomy" id="2045"/>
    <lineage>
        <taxon>Bacteria</taxon>
        <taxon>Bacillati</taxon>
        <taxon>Actinomycetota</taxon>
        <taxon>Actinomycetes</taxon>
        <taxon>Propionibacteriales</taxon>
        <taxon>Nocardioidaceae</taxon>
        <taxon>Pimelobacter</taxon>
    </lineage>
</organism>
<proteinExistence type="inferred from homology"/>
<feature type="domain" description="PucR C-terminal helix-turn-helix" evidence="4">
    <location>
        <begin position="498"/>
        <end position="556"/>
    </location>
</feature>
<reference evidence="6 7" key="1">
    <citation type="submission" date="2019-09" db="EMBL/GenBank/DDBJ databases">
        <title>Pimelobacter sp. isolated from Paulinella.</title>
        <authorList>
            <person name="Jeong S.E."/>
        </authorList>
    </citation>
    <scope>NUCLEOTIDE SEQUENCE [LARGE SCALE GENOMIC DNA]</scope>
    <source>
        <strain evidence="6 7">Pch-N</strain>
    </source>
</reference>
<dbReference type="InterPro" id="IPR012914">
    <property type="entry name" value="PucR_dom"/>
</dbReference>
<dbReference type="Pfam" id="PF17853">
    <property type="entry name" value="GGDEF_2"/>
    <property type="match status" value="1"/>
</dbReference>
<feature type="domain" description="Purine catabolism PurC-like" evidence="3">
    <location>
        <begin position="45"/>
        <end position="166"/>
    </location>
</feature>
<evidence type="ECO:0000313" key="7">
    <source>
        <dbReference type="Proteomes" id="UP000449906"/>
    </source>
</evidence>
<dbReference type="PANTHER" id="PTHR33744:SF1">
    <property type="entry name" value="DNA-BINDING TRANSCRIPTIONAL ACTIVATOR ADER"/>
    <property type="match status" value="1"/>
</dbReference>
<feature type="region of interest" description="Disordered" evidence="2">
    <location>
        <begin position="1"/>
        <end position="32"/>
    </location>
</feature>
<evidence type="ECO:0000259" key="4">
    <source>
        <dbReference type="Pfam" id="PF13556"/>
    </source>
</evidence>
<dbReference type="Pfam" id="PF13556">
    <property type="entry name" value="HTH_30"/>
    <property type="match status" value="1"/>
</dbReference>
<comment type="similarity">
    <text evidence="1">Belongs to the CdaR family.</text>
</comment>
<dbReference type="InterPro" id="IPR051448">
    <property type="entry name" value="CdaR-like_regulators"/>
</dbReference>
<evidence type="ECO:0000259" key="5">
    <source>
        <dbReference type="Pfam" id="PF17853"/>
    </source>
</evidence>
<evidence type="ECO:0000256" key="2">
    <source>
        <dbReference type="SAM" id="MobiDB-lite"/>
    </source>
</evidence>
<feature type="compositionally biased region" description="Basic residues" evidence="2">
    <location>
        <begin position="14"/>
        <end position="29"/>
    </location>
</feature>
<protein>
    <submittedName>
        <fullName evidence="6">PucR family transcriptional regulator</fullName>
    </submittedName>
</protein>
<gene>
    <name evidence="6" type="ORF">F9L07_19955</name>
</gene>
<evidence type="ECO:0000313" key="6">
    <source>
        <dbReference type="EMBL" id="KAB2809316.1"/>
    </source>
</evidence>
<evidence type="ECO:0000259" key="3">
    <source>
        <dbReference type="Pfam" id="PF07905"/>
    </source>
</evidence>
<evidence type="ECO:0000256" key="1">
    <source>
        <dbReference type="ARBA" id="ARBA00006754"/>
    </source>
</evidence>
<dbReference type="Gene3D" id="1.10.10.2840">
    <property type="entry name" value="PucR C-terminal helix-turn-helix domain"/>
    <property type="match status" value="1"/>
</dbReference>
<dbReference type="InterPro" id="IPR041522">
    <property type="entry name" value="CdaR_GGDEF"/>
</dbReference>
<dbReference type="InterPro" id="IPR025736">
    <property type="entry name" value="PucR_C-HTH_dom"/>
</dbReference>
<dbReference type="EMBL" id="WBVM01000002">
    <property type="protein sequence ID" value="KAB2809316.1"/>
    <property type="molecule type" value="Genomic_DNA"/>
</dbReference>
<name>A0A7J5DW82_NOCSI</name>
<dbReference type="Proteomes" id="UP000449906">
    <property type="component" value="Unassembled WGS sequence"/>
</dbReference>
<sequence length="573" mass="61125">MCVTSQGAPSTVRERRRRAPCPARRRPLGWRRPGPGGAVLPTLREVLATPVLSAADAEVVAGADQLDRPVRWLHPAEVADIASLLRGDEVVLTNGLFLGDDGDEIHRYVGSLTAAGVAGLVLELGRRWPAVPAALVEACREHSLALVALHREVRFAAVVEEVGARIHDAQVEDLRAIEQLHDDFTRLDLAQTDAAAILRTVARVAEAPVVLESFRHQVLGFDLARGDHSGVLGDWSRRSREVTTPGRTGYDRRSGWLTTVVGTRGDDWGRLVLITEGLPRRRDYVLVERAAATLALQQLVTGARDGLERGTHAALLAELRAGRITPELLVRCEASHLPVTGCRLFAVAVRGRVEPDAPGVAAPADLGGALAGAARDLGLPVLVGVEADHAVGLVSLAPGRAADAAMQALVRALRGRVAVTIARGEVVGRIEDAPATLVGAEHVLAATESDDPRPWTTLADVHVRGLVHLLRDDERLQAFAGRELGPLLAHDADRGTSLTDLLRVYLESRGGKAGAAKSLLVSRPVLYERLARIEAVLGVDLEDPQIRTSLHLALLARASLDELPGSPATTDTT</sequence>